<gene>
    <name evidence="7" type="ORF">MCOR_16864</name>
</gene>
<dbReference type="PROSITE" id="PS00028">
    <property type="entry name" value="ZINC_FINGER_C2H2_1"/>
    <property type="match status" value="1"/>
</dbReference>
<dbReference type="EMBL" id="CACVKT020002956">
    <property type="protein sequence ID" value="CAC5380939.1"/>
    <property type="molecule type" value="Genomic_DNA"/>
</dbReference>
<dbReference type="InterPro" id="IPR013087">
    <property type="entry name" value="Znf_C2H2_type"/>
</dbReference>
<name>A0A6J8BE20_MYTCO</name>
<sequence length="241" mass="27875">MNQFSIGNKGANIYNGNTNYECTNCKRKYKSEKTLLRHKCPHCITCSKSFSSFQKFKSHKCNFTTYSCNDCQKKFKDIQHQNQHKCTFCSKCMKIYATYNNFEKHKCNASISKTIHQPSKILTLIKSVGSVGVYIGDEAIVEALRILRNHMNNAYIGYMTPLEMQYAIDNRDPSPPPPIIQSINIHHIRKNNHWLTSVYEPAASQIYIYDFLTMPSTMQELTQQLELLYGNCRNVQFVPVT</sequence>
<keyword evidence="8" id="KW-1185">Reference proteome</keyword>
<keyword evidence="4" id="KW-0862">Zinc</keyword>
<dbReference type="PANTHER" id="PTHR24409">
    <property type="entry name" value="ZINC FINGER PROTEIN 142"/>
    <property type="match status" value="1"/>
</dbReference>
<evidence type="ECO:0000256" key="2">
    <source>
        <dbReference type="ARBA" id="ARBA00022737"/>
    </source>
</evidence>
<organism evidence="7 8">
    <name type="scientific">Mytilus coruscus</name>
    <name type="common">Sea mussel</name>
    <dbReference type="NCBI Taxonomy" id="42192"/>
    <lineage>
        <taxon>Eukaryota</taxon>
        <taxon>Metazoa</taxon>
        <taxon>Spiralia</taxon>
        <taxon>Lophotrochozoa</taxon>
        <taxon>Mollusca</taxon>
        <taxon>Bivalvia</taxon>
        <taxon>Autobranchia</taxon>
        <taxon>Pteriomorphia</taxon>
        <taxon>Mytilida</taxon>
        <taxon>Mytiloidea</taxon>
        <taxon>Mytilidae</taxon>
        <taxon>Mytilinae</taxon>
        <taxon>Mytilus</taxon>
    </lineage>
</organism>
<evidence type="ECO:0000259" key="6">
    <source>
        <dbReference type="PROSITE" id="PS50157"/>
    </source>
</evidence>
<accession>A0A6J8BE20</accession>
<dbReference type="AlphaFoldDB" id="A0A6J8BE20"/>
<evidence type="ECO:0000256" key="4">
    <source>
        <dbReference type="ARBA" id="ARBA00022833"/>
    </source>
</evidence>
<dbReference type="PROSITE" id="PS50157">
    <property type="entry name" value="ZINC_FINGER_C2H2_2"/>
    <property type="match status" value="1"/>
</dbReference>
<dbReference type="Proteomes" id="UP000507470">
    <property type="component" value="Unassembled WGS sequence"/>
</dbReference>
<evidence type="ECO:0000256" key="1">
    <source>
        <dbReference type="ARBA" id="ARBA00022723"/>
    </source>
</evidence>
<proteinExistence type="predicted"/>
<evidence type="ECO:0000313" key="7">
    <source>
        <dbReference type="EMBL" id="CAC5380939.1"/>
    </source>
</evidence>
<keyword evidence="1" id="KW-0479">Metal-binding</keyword>
<feature type="domain" description="C2H2-type" evidence="6">
    <location>
        <begin position="20"/>
        <end position="42"/>
    </location>
</feature>
<evidence type="ECO:0000313" key="8">
    <source>
        <dbReference type="Proteomes" id="UP000507470"/>
    </source>
</evidence>
<evidence type="ECO:0000256" key="5">
    <source>
        <dbReference type="PROSITE-ProRule" id="PRU00042"/>
    </source>
</evidence>
<dbReference type="GO" id="GO:0000977">
    <property type="term" value="F:RNA polymerase II transcription regulatory region sequence-specific DNA binding"/>
    <property type="evidence" value="ECO:0007669"/>
    <property type="project" value="TreeGrafter"/>
</dbReference>
<dbReference type="OrthoDB" id="6353126at2759"/>
<protein>
    <submittedName>
        <fullName evidence="7">KRAB</fullName>
    </submittedName>
</protein>
<keyword evidence="3 5" id="KW-0863">Zinc-finger</keyword>
<evidence type="ECO:0000256" key="3">
    <source>
        <dbReference type="ARBA" id="ARBA00022771"/>
    </source>
</evidence>
<reference evidence="7 8" key="1">
    <citation type="submission" date="2020-06" db="EMBL/GenBank/DDBJ databases">
        <authorList>
            <person name="Li R."/>
            <person name="Bekaert M."/>
        </authorList>
    </citation>
    <scope>NUCLEOTIDE SEQUENCE [LARGE SCALE GENOMIC DNA]</scope>
    <source>
        <strain evidence="8">wild</strain>
    </source>
</reference>
<dbReference type="GO" id="GO:0008270">
    <property type="term" value="F:zinc ion binding"/>
    <property type="evidence" value="ECO:0007669"/>
    <property type="project" value="UniProtKB-KW"/>
</dbReference>
<dbReference type="GO" id="GO:0000981">
    <property type="term" value="F:DNA-binding transcription factor activity, RNA polymerase II-specific"/>
    <property type="evidence" value="ECO:0007669"/>
    <property type="project" value="TreeGrafter"/>
</dbReference>
<dbReference type="PANTHER" id="PTHR24409:SF295">
    <property type="entry name" value="AZ2-RELATED"/>
    <property type="match status" value="1"/>
</dbReference>
<keyword evidence="2" id="KW-0677">Repeat</keyword>
<dbReference type="GO" id="GO:0005634">
    <property type="term" value="C:nucleus"/>
    <property type="evidence" value="ECO:0007669"/>
    <property type="project" value="TreeGrafter"/>
</dbReference>